<keyword evidence="1" id="KW-0378">Hydrolase</keyword>
<gene>
    <name evidence="3" type="ORF">OIDMADRAFT_99872</name>
</gene>
<dbReference type="SUPFAM" id="SSF53474">
    <property type="entry name" value="alpha/beta-Hydrolases"/>
    <property type="match status" value="1"/>
</dbReference>
<dbReference type="InterPro" id="IPR013094">
    <property type="entry name" value="AB_hydrolase_3"/>
</dbReference>
<evidence type="ECO:0000259" key="2">
    <source>
        <dbReference type="Pfam" id="PF07859"/>
    </source>
</evidence>
<dbReference type="InParanoid" id="A0A0C3I0B4"/>
<feature type="domain" description="Alpha/beta hydrolase fold-3" evidence="2">
    <location>
        <begin position="102"/>
        <end position="325"/>
    </location>
</feature>
<proteinExistence type="predicted"/>
<dbReference type="AlphaFoldDB" id="A0A0C3I0B4"/>
<evidence type="ECO:0000256" key="1">
    <source>
        <dbReference type="ARBA" id="ARBA00022801"/>
    </source>
</evidence>
<dbReference type="PANTHER" id="PTHR48081:SF8">
    <property type="entry name" value="ALPHA_BETA HYDROLASE FOLD-3 DOMAIN-CONTAINING PROTEIN-RELATED"/>
    <property type="match status" value="1"/>
</dbReference>
<sequence>MSLSDITIRAEAFDLDHIDGSTSMLNAYVISSASAGQGVKWHDPDVGAAKFRALQDEGKTSWPAPPKFDYGEYISVPSREAGREIKCRLLKPQEGGSKGVFLHFHGGGHVLGHADWQDSNLSNFANRTGLTLISVEYRLAPESPFPAGNEDCYDVAEYLVDHSLSQDSGPLKFVGGESAGASLAALTVLHLLEKRPAFALAGVCLTYGIFDLSLLPSARTWTNPLITNTEAVKNYFDAYLPNLSPDERRNPAISPMYHPIFQYRGSVLASKDPYATNKPQLPPALFLTGTQDLVLDDMVLMHFKWQLAGGEARIKFVEGAPHAFLLVPSQQFKIVGQGEGLIVEFLKEKL</sequence>
<reference evidence="3 4" key="1">
    <citation type="submission" date="2014-04" db="EMBL/GenBank/DDBJ databases">
        <authorList>
            <consortium name="DOE Joint Genome Institute"/>
            <person name="Kuo A."/>
            <person name="Martino E."/>
            <person name="Perotto S."/>
            <person name="Kohler A."/>
            <person name="Nagy L.G."/>
            <person name="Floudas D."/>
            <person name="Copeland A."/>
            <person name="Barry K.W."/>
            <person name="Cichocki N."/>
            <person name="Veneault-Fourrey C."/>
            <person name="LaButti K."/>
            <person name="Lindquist E.A."/>
            <person name="Lipzen A."/>
            <person name="Lundell T."/>
            <person name="Morin E."/>
            <person name="Murat C."/>
            <person name="Sun H."/>
            <person name="Tunlid A."/>
            <person name="Henrissat B."/>
            <person name="Grigoriev I.V."/>
            <person name="Hibbett D.S."/>
            <person name="Martin F."/>
            <person name="Nordberg H.P."/>
            <person name="Cantor M.N."/>
            <person name="Hua S.X."/>
        </authorList>
    </citation>
    <scope>NUCLEOTIDE SEQUENCE [LARGE SCALE GENOMIC DNA]</scope>
    <source>
        <strain evidence="3 4">Zn</strain>
    </source>
</reference>
<protein>
    <recommendedName>
        <fullName evidence="2">Alpha/beta hydrolase fold-3 domain-containing protein</fullName>
    </recommendedName>
</protein>
<dbReference type="OrthoDB" id="408631at2759"/>
<dbReference type="InterPro" id="IPR050300">
    <property type="entry name" value="GDXG_lipolytic_enzyme"/>
</dbReference>
<reference evidence="4" key="2">
    <citation type="submission" date="2015-01" db="EMBL/GenBank/DDBJ databases">
        <title>Evolutionary Origins and Diversification of the Mycorrhizal Mutualists.</title>
        <authorList>
            <consortium name="DOE Joint Genome Institute"/>
            <consortium name="Mycorrhizal Genomics Consortium"/>
            <person name="Kohler A."/>
            <person name="Kuo A."/>
            <person name="Nagy L.G."/>
            <person name="Floudas D."/>
            <person name="Copeland A."/>
            <person name="Barry K.W."/>
            <person name="Cichocki N."/>
            <person name="Veneault-Fourrey C."/>
            <person name="LaButti K."/>
            <person name="Lindquist E.A."/>
            <person name="Lipzen A."/>
            <person name="Lundell T."/>
            <person name="Morin E."/>
            <person name="Murat C."/>
            <person name="Riley R."/>
            <person name="Ohm R."/>
            <person name="Sun H."/>
            <person name="Tunlid A."/>
            <person name="Henrissat B."/>
            <person name="Grigoriev I.V."/>
            <person name="Hibbett D.S."/>
            <person name="Martin F."/>
        </authorList>
    </citation>
    <scope>NUCLEOTIDE SEQUENCE [LARGE SCALE GENOMIC DNA]</scope>
    <source>
        <strain evidence="4">Zn</strain>
    </source>
</reference>
<dbReference type="Proteomes" id="UP000054321">
    <property type="component" value="Unassembled WGS sequence"/>
</dbReference>
<name>A0A0C3I0B4_OIDMZ</name>
<dbReference type="Pfam" id="PF07859">
    <property type="entry name" value="Abhydrolase_3"/>
    <property type="match status" value="1"/>
</dbReference>
<dbReference type="PANTHER" id="PTHR48081">
    <property type="entry name" value="AB HYDROLASE SUPERFAMILY PROTEIN C4A8.06C"/>
    <property type="match status" value="1"/>
</dbReference>
<keyword evidence="4" id="KW-1185">Reference proteome</keyword>
<evidence type="ECO:0000313" key="4">
    <source>
        <dbReference type="Proteomes" id="UP000054321"/>
    </source>
</evidence>
<organism evidence="3 4">
    <name type="scientific">Oidiodendron maius (strain Zn)</name>
    <dbReference type="NCBI Taxonomy" id="913774"/>
    <lineage>
        <taxon>Eukaryota</taxon>
        <taxon>Fungi</taxon>
        <taxon>Dikarya</taxon>
        <taxon>Ascomycota</taxon>
        <taxon>Pezizomycotina</taxon>
        <taxon>Leotiomycetes</taxon>
        <taxon>Leotiomycetes incertae sedis</taxon>
        <taxon>Myxotrichaceae</taxon>
        <taxon>Oidiodendron</taxon>
    </lineage>
</organism>
<dbReference type="STRING" id="913774.A0A0C3I0B4"/>
<evidence type="ECO:0000313" key="3">
    <source>
        <dbReference type="EMBL" id="KIN07882.1"/>
    </source>
</evidence>
<accession>A0A0C3I0B4</accession>
<dbReference type="Gene3D" id="3.40.50.1820">
    <property type="entry name" value="alpha/beta hydrolase"/>
    <property type="match status" value="1"/>
</dbReference>
<dbReference type="GO" id="GO:0016787">
    <property type="term" value="F:hydrolase activity"/>
    <property type="evidence" value="ECO:0007669"/>
    <property type="project" value="UniProtKB-KW"/>
</dbReference>
<dbReference type="EMBL" id="KN832870">
    <property type="protein sequence ID" value="KIN07882.1"/>
    <property type="molecule type" value="Genomic_DNA"/>
</dbReference>
<dbReference type="InterPro" id="IPR029058">
    <property type="entry name" value="AB_hydrolase_fold"/>
</dbReference>
<dbReference type="HOGENOM" id="CLU_012494_13_2_1"/>